<organism evidence="2 3">
    <name type="scientific">Plasmopara halstedii</name>
    <name type="common">Downy mildew of sunflower</name>
    <dbReference type="NCBI Taxonomy" id="4781"/>
    <lineage>
        <taxon>Eukaryota</taxon>
        <taxon>Sar</taxon>
        <taxon>Stramenopiles</taxon>
        <taxon>Oomycota</taxon>
        <taxon>Peronosporomycetes</taxon>
        <taxon>Peronosporales</taxon>
        <taxon>Peronosporaceae</taxon>
        <taxon>Plasmopara</taxon>
    </lineage>
</organism>
<dbReference type="Proteomes" id="UP000054928">
    <property type="component" value="Unassembled WGS sequence"/>
</dbReference>
<proteinExistence type="predicted"/>
<protein>
    <submittedName>
        <fullName evidence="2">Uncharacterized protein</fullName>
    </submittedName>
</protein>
<dbReference type="RefSeq" id="XP_024581840.1">
    <property type="nucleotide sequence ID" value="XM_024716219.1"/>
</dbReference>
<keyword evidence="3" id="KW-1185">Reference proteome</keyword>
<feature type="region of interest" description="Disordered" evidence="1">
    <location>
        <begin position="1"/>
        <end position="21"/>
    </location>
</feature>
<evidence type="ECO:0000313" key="2">
    <source>
        <dbReference type="EMBL" id="CEG45471.1"/>
    </source>
</evidence>
<accession>A0A0P1AWC9</accession>
<evidence type="ECO:0000313" key="3">
    <source>
        <dbReference type="Proteomes" id="UP000054928"/>
    </source>
</evidence>
<dbReference type="EMBL" id="CCYD01001572">
    <property type="protein sequence ID" value="CEG45471.1"/>
    <property type="molecule type" value="Genomic_DNA"/>
</dbReference>
<name>A0A0P1AWC9_PLAHL</name>
<dbReference type="OrthoDB" id="124376at2759"/>
<sequence length="125" mass="14207">MQQVRVSRASHVPVPPESTTPFNISREMRQQMRVVRHRAFERHQENAQWTKELLDCNKIQSDKISDGPMPSFNELHKNLSAAQKILAALDAANDAAALNECVEMVNAEKKQLSSGKQRKMEIVQL</sequence>
<dbReference type="AlphaFoldDB" id="A0A0P1AWC9"/>
<dbReference type="GeneID" id="36396818"/>
<evidence type="ECO:0000256" key="1">
    <source>
        <dbReference type="SAM" id="MobiDB-lite"/>
    </source>
</evidence>
<reference evidence="3" key="1">
    <citation type="submission" date="2014-09" db="EMBL/GenBank/DDBJ databases">
        <authorList>
            <person name="Sharma Rahul"/>
            <person name="Thines Marco"/>
        </authorList>
    </citation>
    <scope>NUCLEOTIDE SEQUENCE [LARGE SCALE GENOMIC DNA]</scope>
</reference>